<evidence type="ECO:0000256" key="1">
    <source>
        <dbReference type="ARBA" id="ARBA00004245"/>
    </source>
</evidence>
<comment type="function">
    <text evidence="6">Functions as component of the Arp2/3 complex which is involved in regulation of actin polymerization and together with an activating nucleation-promoting factor (NPF) mediates the formation of branched actin networks.</text>
</comment>
<gene>
    <name evidence="7" type="ORF">Esi_0096_0013</name>
</gene>
<evidence type="ECO:0000256" key="6">
    <source>
        <dbReference type="PIRNR" id="PIRNR016315"/>
    </source>
</evidence>
<dbReference type="InterPro" id="IPR007204">
    <property type="entry name" value="ARPC3"/>
</dbReference>
<evidence type="ECO:0000313" key="8">
    <source>
        <dbReference type="Proteomes" id="UP000002630"/>
    </source>
</evidence>
<evidence type="ECO:0000256" key="2">
    <source>
        <dbReference type="ARBA" id="ARBA00010856"/>
    </source>
</evidence>
<keyword evidence="4 6" id="KW-0009">Actin-binding</keyword>
<dbReference type="PANTHER" id="PTHR12391">
    <property type="entry name" value="ARP2/3 COMPLEX 21 KD SUBUNIT"/>
    <property type="match status" value="1"/>
</dbReference>
<dbReference type="InParanoid" id="D7G978"/>
<name>D7G978_ECTSI</name>
<proteinExistence type="inferred from homology"/>
<dbReference type="Gene3D" id="1.10.1760.10">
    <property type="entry name" value="Actin-related protein 2/3 complex subunit 3"/>
    <property type="match status" value="1"/>
</dbReference>
<dbReference type="GO" id="GO:0003779">
    <property type="term" value="F:actin binding"/>
    <property type="evidence" value="ECO:0007669"/>
    <property type="project" value="UniProtKB-KW"/>
</dbReference>
<organism evidence="7 8">
    <name type="scientific">Ectocarpus siliculosus</name>
    <name type="common">Brown alga</name>
    <name type="synonym">Conferva siliculosa</name>
    <dbReference type="NCBI Taxonomy" id="2880"/>
    <lineage>
        <taxon>Eukaryota</taxon>
        <taxon>Sar</taxon>
        <taxon>Stramenopiles</taxon>
        <taxon>Ochrophyta</taxon>
        <taxon>PX clade</taxon>
        <taxon>Phaeophyceae</taxon>
        <taxon>Ectocarpales</taxon>
        <taxon>Ectocarpaceae</taxon>
        <taxon>Ectocarpus</taxon>
    </lineage>
</organism>
<dbReference type="STRING" id="2880.D7G978"/>
<keyword evidence="8" id="KW-1185">Reference proteome</keyword>
<keyword evidence="5 6" id="KW-0206">Cytoskeleton</keyword>
<comment type="similarity">
    <text evidence="2 6">Belongs to the ARPC3 family.</text>
</comment>
<dbReference type="PIRSF" id="PIRSF016315">
    <property type="entry name" value="ARP2/3_P21-Arc"/>
    <property type="match status" value="1"/>
</dbReference>
<evidence type="ECO:0000313" key="7">
    <source>
        <dbReference type="EMBL" id="CBJ28205.1"/>
    </source>
</evidence>
<comment type="subunit">
    <text evidence="6">Component of the Arp2/3 complex.</text>
</comment>
<dbReference type="GO" id="GO:0005885">
    <property type="term" value="C:Arp2/3 protein complex"/>
    <property type="evidence" value="ECO:0007669"/>
    <property type="project" value="UniProtKB-UniRule"/>
</dbReference>
<protein>
    <recommendedName>
        <fullName evidence="6">Actin-related protein 2/3 complex subunit 3</fullName>
    </recommendedName>
</protein>
<dbReference type="GO" id="GO:0034314">
    <property type="term" value="P:Arp2/3 complex-mediated actin nucleation"/>
    <property type="evidence" value="ECO:0007669"/>
    <property type="project" value="UniProtKB-UniRule"/>
</dbReference>
<evidence type="ECO:0000256" key="5">
    <source>
        <dbReference type="ARBA" id="ARBA00023212"/>
    </source>
</evidence>
<dbReference type="InterPro" id="IPR036753">
    <property type="entry name" value="ARPC3_sf"/>
</dbReference>
<dbReference type="SUPFAM" id="SSF69060">
    <property type="entry name" value="Arp2/3 complex 21 kDa subunit ARPC3"/>
    <property type="match status" value="1"/>
</dbReference>
<dbReference type="eggNOG" id="KOG3155">
    <property type="taxonomic scope" value="Eukaryota"/>
</dbReference>
<reference evidence="7 8" key="1">
    <citation type="journal article" date="2010" name="Nature">
        <title>The Ectocarpus genome and the independent evolution of multicellularity in brown algae.</title>
        <authorList>
            <person name="Cock J.M."/>
            <person name="Sterck L."/>
            <person name="Rouze P."/>
            <person name="Scornet D."/>
            <person name="Allen A.E."/>
            <person name="Amoutzias G."/>
            <person name="Anthouard V."/>
            <person name="Artiguenave F."/>
            <person name="Aury J.M."/>
            <person name="Badger J.H."/>
            <person name="Beszteri B."/>
            <person name="Billiau K."/>
            <person name="Bonnet E."/>
            <person name="Bothwell J.H."/>
            <person name="Bowler C."/>
            <person name="Boyen C."/>
            <person name="Brownlee C."/>
            <person name="Carrano C.J."/>
            <person name="Charrier B."/>
            <person name="Cho G.Y."/>
            <person name="Coelho S.M."/>
            <person name="Collen J."/>
            <person name="Corre E."/>
            <person name="Da Silva C."/>
            <person name="Delage L."/>
            <person name="Delaroque N."/>
            <person name="Dittami S.M."/>
            <person name="Doulbeau S."/>
            <person name="Elias M."/>
            <person name="Farnham G."/>
            <person name="Gachon C.M."/>
            <person name="Gschloessl B."/>
            <person name="Heesch S."/>
            <person name="Jabbari K."/>
            <person name="Jubin C."/>
            <person name="Kawai H."/>
            <person name="Kimura K."/>
            <person name="Kloareg B."/>
            <person name="Kupper F.C."/>
            <person name="Lang D."/>
            <person name="Le Bail A."/>
            <person name="Leblanc C."/>
            <person name="Lerouge P."/>
            <person name="Lohr M."/>
            <person name="Lopez P.J."/>
            <person name="Martens C."/>
            <person name="Maumus F."/>
            <person name="Michel G."/>
            <person name="Miranda-Saavedra D."/>
            <person name="Morales J."/>
            <person name="Moreau H."/>
            <person name="Motomura T."/>
            <person name="Nagasato C."/>
            <person name="Napoli C.A."/>
            <person name="Nelson D.R."/>
            <person name="Nyvall-Collen P."/>
            <person name="Peters A.F."/>
            <person name="Pommier C."/>
            <person name="Potin P."/>
            <person name="Poulain J."/>
            <person name="Quesneville H."/>
            <person name="Read B."/>
            <person name="Rensing S.A."/>
            <person name="Ritter A."/>
            <person name="Rousvoal S."/>
            <person name="Samanta M."/>
            <person name="Samson G."/>
            <person name="Schroeder D.C."/>
            <person name="Segurens B."/>
            <person name="Strittmatter M."/>
            <person name="Tonon T."/>
            <person name="Tregear J.W."/>
            <person name="Valentin K."/>
            <person name="von Dassow P."/>
            <person name="Yamagishi T."/>
            <person name="Van de Peer Y."/>
            <person name="Wincker P."/>
        </authorList>
    </citation>
    <scope>NUCLEOTIDE SEQUENCE [LARGE SCALE GENOMIC DNA]</scope>
    <source>
        <strain evidence="8">Ec32 / CCAP1310/4</strain>
    </source>
</reference>
<evidence type="ECO:0000256" key="4">
    <source>
        <dbReference type="ARBA" id="ARBA00023203"/>
    </source>
</evidence>
<dbReference type="OrthoDB" id="200404at2759"/>
<sequence length="144" mass="15813">MRQQVVPAYHSKQTDENAQVCCGCAILPLSTTVRGPAPLAQPGREDIVEEALYYFRANVLFRNYQIEGSADRTLIYLTFFIQQCLKELEKHPGKKEASRALTNLAMQNFAAPGQAGWHLGTLFPGGTSAQETGTSRADCCCRAS</sequence>
<dbReference type="AlphaFoldDB" id="D7G978"/>
<dbReference type="GO" id="GO:0030833">
    <property type="term" value="P:regulation of actin filament polymerization"/>
    <property type="evidence" value="ECO:0007669"/>
    <property type="project" value="InterPro"/>
</dbReference>
<accession>D7G978</accession>
<evidence type="ECO:0000256" key="3">
    <source>
        <dbReference type="ARBA" id="ARBA00022490"/>
    </source>
</evidence>
<dbReference type="Pfam" id="PF04062">
    <property type="entry name" value="P21-Arc"/>
    <property type="match status" value="1"/>
</dbReference>
<dbReference type="EMBL" id="FN649755">
    <property type="protein sequence ID" value="CBJ28205.1"/>
    <property type="molecule type" value="Genomic_DNA"/>
</dbReference>
<comment type="subcellular location">
    <subcellularLocation>
        <location evidence="1 6">Cytoplasm</location>
        <location evidence="1 6">Cytoskeleton</location>
    </subcellularLocation>
</comment>
<keyword evidence="3 6" id="KW-0963">Cytoplasm</keyword>
<dbReference type="EMBL" id="FN649201">
    <property type="protein sequence ID" value="CBJ28205.1"/>
    <property type="molecule type" value="Genomic_DNA"/>
</dbReference>
<dbReference type="Proteomes" id="UP000002630">
    <property type="component" value="Linkage Group LG30"/>
</dbReference>